<dbReference type="AlphaFoldDB" id="A0A8S0X4S2"/>
<keyword evidence="1" id="KW-0732">Signal</keyword>
<evidence type="ECO:0000313" key="4">
    <source>
        <dbReference type="EMBL" id="CEJ06914.1"/>
    </source>
</evidence>
<dbReference type="CDD" id="cd13528">
    <property type="entry name" value="PBP2_osmoprotectants"/>
    <property type="match status" value="1"/>
</dbReference>
<dbReference type="Proteomes" id="UP000836597">
    <property type="component" value="Chromosome"/>
</dbReference>
<proteinExistence type="predicted"/>
<evidence type="ECO:0000313" key="3">
    <source>
        <dbReference type="EMBL" id="CAA7601040.1"/>
    </source>
</evidence>
<evidence type="ECO:0000313" key="5">
    <source>
        <dbReference type="Proteomes" id="UP001071230"/>
    </source>
</evidence>
<dbReference type="GO" id="GO:0043190">
    <property type="term" value="C:ATP-binding cassette (ABC) transporter complex"/>
    <property type="evidence" value="ECO:0007669"/>
    <property type="project" value="InterPro"/>
</dbReference>
<feature type="signal peptide" evidence="1">
    <location>
        <begin position="1"/>
        <end position="19"/>
    </location>
</feature>
<dbReference type="InterPro" id="IPR007210">
    <property type="entry name" value="ABC_Gly_betaine_transp_sub-bd"/>
</dbReference>
<dbReference type="PROSITE" id="PS51257">
    <property type="entry name" value="PROKAR_LIPOPROTEIN"/>
    <property type="match status" value="1"/>
</dbReference>
<dbReference type="EMBL" id="CDGJ01000036">
    <property type="protein sequence ID" value="CEJ06914.1"/>
    <property type="molecule type" value="Genomic_DNA"/>
</dbReference>
<accession>A0A8S0X4S2</accession>
<gene>
    <name evidence="4" type="ORF">DEACI_1368</name>
    <name evidence="3" type="ORF">DEACI_1693</name>
</gene>
<protein>
    <submittedName>
        <fullName evidence="4">Glycine betaine/carnitine/choline-binding protein OpuCC</fullName>
    </submittedName>
    <submittedName>
        <fullName evidence="3">Substrate binding domain of ABC-type glycine betaine transport system</fullName>
    </submittedName>
</protein>
<organism evidence="3">
    <name type="scientific">Acididesulfobacillus acetoxydans</name>
    <dbReference type="NCBI Taxonomy" id="1561005"/>
    <lineage>
        <taxon>Bacteria</taxon>
        <taxon>Bacillati</taxon>
        <taxon>Bacillota</taxon>
        <taxon>Clostridia</taxon>
        <taxon>Eubacteriales</taxon>
        <taxon>Peptococcaceae</taxon>
        <taxon>Acididesulfobacillus</taxon>
    </lineage>
</organism>
<feature type="chain" id="PRO_5038930338" evidence="1">
    <location>
        <begin position="20"/>
        <end position="316"/>
    </location>
</feature>
<dbReference type="Pfam" id="PF04069">
    <property type="entry name" value="OpuAC"/>
    <property type="match status" value="1"/>
</dbReference>
<reference evidence="4" key="1">
    <citation type="submission" date="2014-11" db="EMBL/GenBank/DDBJ databases">
        <authorList>
            <person name="Hornung B.V."/>
        </authorList>
    </citation>
    <scope>NUCLEOTIDE SEQUENCE</scope>
    <source>
        <strain evidence="4">INE</strain>
    </source>
</reference>
<evidence type="ECO:0000256" key="1">
    <source>
        <dbReference type="SAM" id="SignalP"/>
    </source>
</evidence>
<dbReference type="Gene3D" id="3.40.190.10">
    <property type="entry name" value="Periplasmic binding protein-like II"/>
    <property type="match status" value="1"/>
</dbReference>
<dbReference type="GO" id="GO:0022857">
    <property type="term" value="F:transmembrane transporter activity"/>
    <property type="evidence" value="ECO:0007669"/>
    <property type="project" value="InterPro"/>
</dbReference>
<sequence>MKFRMPALLSVLVLSLSLAAGGCGSAPSNANGNGQGQSGASATPAKNMTIKIGSKQFTEQMILGQILAQLLEANGYKVKTYFGLGGTNIAHQALVSGKIDLYPEYTGTGLVDILKDPPQNDPAKVYETVKKAYQEKWNLDWLKPYGFDNTYAIAVSKKEAEKGITTISDLAKQKNVRMAMYPEFEGREDGYKGLQKVYGLNIAPANIKHLETAVAYQAINSGSIDATVCFSTDGLLKKYNLTVLKDNKNFFPPYYAATVVRADLLKKDPHIKSVLNELAGKLPNDVMMDLNYQVDVQQKSPEVVAKGFLKSAGLVK</sequence>
<dbReference type="SUPFAM" id="SSF53850">
    <property type="entry name" value="Periplasmic binding protein-like II"/>
    <property type="match status" value="1"/>
</dbReference>
<dbReference type="RefSeq" id="WP_240984615.1">
    <property type="nucleotide sequence ID" value="NZ_CDGJ01000036.1"/>
</dbReference>
<feature type="domain" description="ABC-type glycine betaine transport system substrate-binding" evidence="2">
    <location>
        <begin position="49"/>
        <end position="310"/>
    </location>
</feature>
<reference evidence="3" key="2">
    <citation type="submission" date="2020-01" db="EMBL/GenBank/DDBJ databases">
        <authorList>
            <person name="Hornung B."/>
        </authorList>
    </citation>
    <scope>NUCLEOTIDE SEQUENCE</scope>
    <source>
        <strain evidence="3">PacBioINE</strain>
    </source>
</reference>
<dbReference type="Proteomes" id="UP001071230">
    <property type="component" value="Unassembled WGS sequence"/>
</dbReference>
<evidence type="ECO:0000259" key="2">
    <source>
        <dbReference type="Pfam" id="PF04069"/>
    </source>
</evidence>
<keyword evidence="5" id="KW-1185">Reference proteome</keyword>
<dbReference type="Gene3D" id="3.40.190.120">
    <property type="entry name" value="Osmoprotection protein (prox), domain 2"/>
    <property type="match status" value="1"/>
</dbReference>
<dbReference type="EMBL" id="LR746496">
    <property type="protein sequence ID" value="CAA7601040.1"/>
    <property type="molecule type" value="Genomic_DNA"/>
</dbReference>
<dbReference type="KEGG" id="aacx:DEACI_1693"/>
<name>A0A8S0X4S2_9FIRM</name>